<gene>
    <name evidence="6" type="ORF">C6V80_05185</name>
    <name evidence="7" type="ORF">EDC58_0389</name>
</gene>
<dbReference type="InterPro" id="IPR001608">
    <property type="entry name" value="Ala_racemase_N"/>
</dbReference>
<dbReference type="PROSITE" id="PS01211">
    <property type="entry name" value="UPF0001"/>
    <property type="match status" value="1"/>
</dbReference>
<dbReference type="Pfam" id="PF01168">
    <property type="entry name" value="Ala_racemase_N"/>
    <property type="match status" value="1"/>
</dbReference>
<reference evidence="9" key="1">
    <citation type="submission" date="2018-03" db="EMBL/GenBank/DDBJ databases">
        <title>A comparative analysis of the Nautiliaceae.</title>
        <authorList>
            <person name="Grosche A."/>
            <person name="Smedile F."/>
            <person name="Vetriani C."/>
        </authorList>
    </citation>
    <scope>NUCLEOTIDE SEQUENCE [LARGE SCALE GENOMIC DNA]</scope>
    <source>
        <strain evidence="9">TB6</strain>
    </source>
</reference>
<evidence type="ECO:0000259" key="5">
    <source>
        <dbReference type="Pfam" id="PF01168"/>
    </source>
</evidence>
<dbReference type="HAMAP" id="MF_02087">
    <property type="entry name" value="PLP_homeostasis"/>
    <property type="match status" value="1"/>
</dbReference>
<evidence type="ECO:0000256" key="4">
    <source>
        <dbReference type="RuleBase" id="RU004514"/>
    </source>
</evidence>
<name>A0AAJ4RE07_9BACT</name>
<dbReference type="PANTHER" id="PTHR10146:SF14">
    <property type="entry name" value="PYRIDOXAL PHOSPHATE HOMEOSTASIS PROTEIN"/>
    <property type="match status" value="1"/>
</dbReference>
<dbReference type="GO" id="GO:0030170">
    <property type="term" value="F:pyridoxal phosphate binding"/>
    <property type="evidence" value="ECO:0007669"/>
    <property type="project" value="UniProtKB-UniRule"/>
</dbReference>
<dbReference type="AlphaFoldDB" id="A0AAJ4RE07"/>
<evidence type="ECO:0000313" key="9">
    <source>
        <dbReference type="Proteomes" id="UP000298805"/>
    </source>
</evidence>
<dbReference type="RefSeq" id="WP_123351815.1">
    <property type="nucleotide sequence ID" value="NZ_CP027432.2"/>
</dbReference>
<reference evidence="7 8" key="2">
    <citation type="submission" date="2018-11" db="EMBL/GenBank/DDBJ databases">
        <title>Genomic Encyclopedia of Type Strains, Phase IV (KMG-IV): sequencing the most valuable type-strain genomes for metagenomic binning, comparative biology and taxonomic classification.</title>
        <authorList>
            <person name="Goeker M."/>
        </authorList>
    </citation>
    <scope>NUCLEOTIDE SEQUENCE [LARGE SCALE GENOMIC DNA]</scope>
    <source>
        <strain evidence="7 8">DSM 27783</strain>
    </source>
</reference>
<dbReference type="NCBIfam" id="TIGR00044">
    <property type="entry name" value="YggS family pyridoxal phosphate-dependent enzyme"/>
    <property type="match status" value="1"/>
</dbReference>
<proteinExistence type="inferred from homology"/>
<dbReference type="EMBL" id="RJVK01000001">
    <property type="protein sequence ID" value="ROR40908.1"/>
    <property type="molecule type" value="Genomic_DNA"/>
</dbReference>
<protein>
    <recommendedName>
        <fullName evidence="2">Pyridoxal phosphate homeostasis protein</fullName>
        <shortName evidence="2">PLP homeostasis protein</shortName>
    </recommendedName>
</protein>
<evidence type="ECO:0000313" key="7">
    <source>
        <dbReference type="EMBL" id="ROR40908.1"/>
    </source>
</evidence>
<keyword evidence="1 2" id="KW-0663">Pyridoxal phosphate</keyword>
<dbReference type="InterPro" id="IPR029066">
    <property type="entry name" value="PLP-binding_barrel"/>
</dbReference>
<dbReference type="Gene3D" id="3.20.20.10">
    <property type="entry name" value="Alanine racemase"/>
    <property type="match status" value="1"/>
</dbReference>
<comment type="cofactor">
    <cofactor evidence="3">
        <name>pyridoxal 5'-phosphate</name>
        <dbReference type="ChEBI" id="CHEBI:597326"/>
    </cofactor>
</comment>
<comment type="similarity">
    <text evidence="2 4">Belongs to the pyridoxal phosphate-binding protein YggS/PROSC family.</text>
</comment>
<feature type="modified residue" description="N6-(pyridoxal phosphate)lysine" evidence="2 3">
    <location>
        <position position="30"/>
    </location>
</feature>
<dbReference type="PANTHER" id="PTHR10146">
    <property type="entry name" value="PROLINE SYNTHETASE CO-TRANSCRIBED BACTERIAL HOMOLOG PROTEIN"/>
    <property type="match status" value="1"/>
</dbReference>
<dbReference type="PIRSF" id="PIRSF004848">
    <property type="entry name" value="YBL036c_PLPDEIII"/>
    <property type="match status" value="1"/>
</dbReference>
<keyword evidence="9" id="KW-1185">Reference proteome</keyword>
<sequence length="219" mass="24915">MTLDELIQRVEAARLRRSEHLIVQIVAVTKYTNDPEVLKRLYNDGQRAFGENRVQDMEGKVKALSDLPIEWHFIGNLQKNKINKLLKLNPFMIQSINSYELAEAINKRADKPVRCLIEINSSGEPTKHGMEPEIAVDTYLKIKENLPNINLQGVMTIGAHTDDEKAIRESFRKTYKIFEELKPYGAKICSMGMSGDFEIAIEEGSNMIRVGSALINSYM</sequence>
<evidence type="ECO:0000313" key="6">
    <source>
        <dbReference type="EMBL" id="QCI28370.1"/>
    </source>
</evidence>
<dbReference type="Proteomes" id="UP000272781">
    <property type="component" value="Unassembled WGS sequence"/>
</dbReference>
<evidence type="ECO:0000256" key="2">
    <source>
        <dbReference type="HAMAP-Rule" id="MF_02087"/>
    </source>
</evidence>
<dbReference type="SUPFAM" id="SSF51419">
    <property type="entry name" value="PLP-binding barrel"/>
    <property type="match status" value="1"/>
</dbReference>
<evidence type="ECO:0000256" key="3">
    <source>
        <dbReference type="PIRSR" id="PIRSR004848-1"/>
    </source>
</evidence>
<reference evidence="6" key="3">
    <citation type="submission" date="2019-06" db="EMBL/GenBank/DDBJ databases">
        <title>A comparative analysis of the Nautiliaceae.</title>
        <authorList>
            <person name="Grosche A."/>
            <person name="Smedile F."/>
            <person name="Vetriani C."/>
        </authorList>
    </citation>
    <scope>NUCLEOTIDE SEQUENCE</scope>
    <source>
        <strain evidence="6">TB6</strain>
    </source>
</reference>
<evidence type="ECO:0000313" key="8">
    <source>
        <dbReference type="Proteomes" id="UP000272781"/>
    </source>
</evidence>
<dbReference type="CDD" id="cd00635">
    <property type="entry name" value="PLPDE_III_YBL036c_like"/>
    <property type="match status" value="1"/>
</dbReference>
<evidence type="ECO:0000256" key="1">
    <source>
        <dbReference type="ARBA" id="ARBA00022898"/>
    </source>
</evidence>
<dbReference type="Proteomes" id="UP000298805">
    <property type="component" value="Chromosome"/>
</dbReference>
<feature type="domain" description="Alanine racemase N-terminal" evidence="5">
    <location>
        <begin position="8"/>
        <end position="215"/>
    </location>
</feature>
<dbReference type="InterPro" id="IPR011078">
    <property type="entry name" value="PyrdxlP_homeostasis"/>
</dbReference>
<dbReference type="FunFam" id="3.20.20.10:FF:000018">
    <property type="entry name" value="Pyridoxal phosphate homeostasis protein"/>
    <property type="match status" value="1"/>
</dbReference>
<comment type="function">
    <text evidence="2">Pyridoxal 5'-phosphate (PLP)-binding protein, which is involved in PLP homeostasis.</text>
</comment>
<organism evidence="7 8">
    <name type="scientific">Caminibacter pacificus</name>
    <dbReference type="NCBI Taxonomy" id="1424653"/>
    <lineage>
        <taxon>Bacteria</taxon>
        <taxon>Pseudomonadati</taxon>
        <taxon>Campylobacterota</taxon>
        <taxon>Epsilonproteobacteria</taxon>
        <taxon>Nautiliales</taxon>
        <taxon>Nautiliaceae</taxon>
        <taxon>Caminibacter</taxon>
    </lineage>
</organism>
<accession>A0AAJ4RE07</accession>
<dbReference type="EMBL" id="CP027432">
    <property type="protein sequence ID" value="QCI28370.1"/>
    <property type="molecule type" value="Genomic_DNA"/>
</dbReference>